<accession>D0WJN1</accession>
<dbReference type="Proteomes" id="UP000006001">
    <property type="component" value="Unassembled WGS sequence"/>
</dbReference>
<sequence length="44" mass="4744">MPRRPPTGGLLFSEGLSLRARPRGWDAVICAQTLSDHAPIELSA</sequence>
<dbReference type="AlphaFoldDB" id="D0WJN1"/>
<organism evidence="1 2">
    <name type="scientific">Slackia exigua (strain ATCC 700122 / DSM 15923 / CIP 105133 / JCM 11022 / KCTC 5966 / S-7)</name>
    <dbReference type="NCBI Taxonomy" id="649764"/>
    <lineage>
        <taxon>Bacteria</taxon>
        <taxon>Bacillati</taxon>
        <taxon>Actinomycetota</taxon>
        <taxon>Coriobacteriia</taxon>
        <taxon>Eggerthellales</taxon>
        <taxon>Eggerthellaceae</taxon>
        <taxon>Slackia</taxon>
    </lineage>
</organism>
<dbReference type="HOGENOM" id="CLU_3222143_0_0_11"/>
<gene>
    <name evidence="1" type="ORF">HMPREF0762_02058</name>
</gene>
<evidence type="ECO:0000313" key="1">
    <source>
        <dbReference type="EMBL" id="EEZ60579.1"/>
    </source>
</evidence>
<keyword evidence="2" id="KW-1185">Reference proteome</keyword>
<comment type="caution">
    <text evidence="1">The sequence shown here is derived from an EMBL/GenBank/DDBJ whole genome shotgun (WGS) entry which is preliminary data.</text>
</comment>
<proteinExistence type="predicted"/>
<protein>
    <submittedName>
        <fullName evidence="1">Uncharacterized protein</fullName>
    </submittedName>
</protein>
<name>D0WJN1_SLAES</name>
<dbReference type="EMBL" id="ACUX02000019">
    <property type="protein sequence ID" value="EEZ60579.1"/>
    <property type="molecule type" value="Genomic_DNA"/>
</dbReference>
<evidence type="ECO:0000313" key="2">
    <source>
        <dbReference type="Proteomes" id="UP000006001"/>
    </source>
</evidence>
<reference evidence="1" key="1">
    <citation type="submission" date="2009-10" db="EMBL/GenBank/DDBJ databases">
        <authorList>
            <person name="Weinstock G."/>
            <person name="Sodergren E."/>
            <person name="Clifton S."/>
            <person name="Fulton L."/>
            <person name="Fulton B."/>
            <person name="Courtney L."/>
            <person name="Fronick C."/>
            <person name="Harrison M."/>
            <person name="Strong C."/>
            <person name="Farmer C."/>
            <person name="Delahaunty K."/>
            <person name="Markovic C."/>
            <person name="Hall O."/>
            <person name="Minx P."/>
            <person name="Tomlinson C."/>
            <person name="Mitreva M."/>
            <person name="Nelson J."/>
            <person name="Hou S."/>
            <person name="Wollam A."/>
            <person name="Pepin K.H."/>
            <person name="Johnson M."/>
            <person name="Bhonagiri V."/>
            <person name="Nash W.E."/>
            <person name="Warren W."/>
            <person name="Chinwalla A."/>
            <person name="Mardis E.R."/>
            <person name="Wilson R.K."/>
        </authorList>
    </citation>
    <scope>NUCLEOTIDE SEQUENCE [LARGE SCALE GENOMIC DNA]</scope>
    <source>
        <strain evidence="1">ATCC 700122</strain>
    </source>
</reference>